<dbReference type="InterPro" id="IPR050197">
    <property type="entry name" value="Aldolase_class_II_sugar_metab"/>
</dbReference>
<evidence type="ECO:0000313" key="5">
    <source>
        <dbReference type="Proteomes" id="UP000431092"/>
    </source>
</evidence>
<dbReference type="GO" id="GO:0005829">
    <property type="term" value="C:cytosol"/>
    <property type="evidence" value="ECO:0007669"/>
    <property type="project" value="TreeGrafter"/>
</dbReference>
<keyword evidence="1" id="KW-0479">Metal-binding</keyword>
<dbReference type="SUPFAM" id="SSF53639">
    <property type="entry name" value="AraD/HMP-PK domain-like"/>
    <property type="match status" value="1"/>
</dbReference>
<comment type="caution">
    <text evidence="4">The sequence shown here is derived from an EMBL/GenBank/DDBJ whole genome shotgun (WGS) entry which is preliminary data.</text>
</comment>
<evidence type="ECO:0000256" key="1">
    <source>
        <dbReference type="ARBA" id="ARBA00022723"/>
    </source>
</evidence>
<evidence type="ECO:0000256" key="2">
    <source>
        <dbReference type="ARBA" id="ARBA00023239"/>
    </source>
</evidence>
<evidence type="ECO:0000259" key="3">
    <source>
        <dbReference type="SMART" id="SM01007"/>
    </source>
</evidence>
<dbReference type="SMART" id="SM01007">
    <property type="entry name" value="Aldolase_II"/>
    <property type="match status" value="1"/>
</dbReference>
<sequence>MILQSEREQIAAACARLLPDGLVVGTAGNLSVRSGDLLAITPSGLPYRDLRPELVCVVEVETGTMVDGPLKPASELGLHLAAVRETGAQAVVHTHSTAATAVASLDDLDALPSVHYYVAVLGGPVRIAGYARYGSPELAANVQAALVGRTGALMRNHGAVVVGDDLGSAYEKALQLEWVCDVYLQARAAGAVRVLPDDEIAGVVAQLASYGQTYRG</sequence>
<name>A0A6I3IGD6_9MICO</name>
<dbReference type="InterPro" id="IPR036409">
    <property type="entry name" value="Aldolase_II/adducin_N_sf"/>
</dbReference>
<dbReference type="PANTHER" id="PTHR22789:SF0">
    <property type="entry name" value="3-OXO-TETRONATE 4-PHOSPHATE DECARBOXYLASE-RELATED"/>
    <property type="match status" value="1"/>
</dbReference>
<keyword evidence="2" id="KW-0456">Lyase</keyword>
<dbReference type="EMBL" id="WLVL01000007">
    <property type="protein sequence ID" value="MTB70815.1"/>
    <property type="molecule type" value="Genomic_DNA"/>
</dbReference>
<dbReference type="GO" id="GO:0016832">
    <property type="term" value="F:aldehyde-lyase activity"/>
    <property type="evidence" value="ECO:0007669"/>
    <property type="project" value="TreeGrafter"/>
</dbReference>
<evidence type="ECO:0000313" key="4">
    <source>
        <dbReference type="EMBL" id="MTB70815.1"/>
    </source>
</evidence>
<proteinExistence type="predicted"/>
<accession>A0A6I3IGD6</accession>
<dbReference type="GO" id="GO:0046872">
    <property type="term" value="F:metal ion binding"/>
    <property type="evidence" value="ECO:0007669"/>
    <property type="project" value="UniProtKB-KW"/>
</dbReference>
<dbReference type="GO" id="GO:0019323">
    <property type="term" value="P:pentose catabolic process"/>
    <property type="evidence" value="ECO:0007669"/>
    <property type="project" value="TreeGrafter"/>
</dbReference>
<gene>
    <name evidence="4" type="ORF">GGG17_02265</name>
</gene>
<dbReference type="Proteomes" id="UP000431092">
    <property type="component" value="Unassembled WGS sequence"/>
</dbReference>
<reference evidence="4 5" key="1">
    <citation type="submission" date="2019-11" db="EMBL/GenBank/DDBJ databases">
        <title>Whole genome sequencing identifies a novel species of the genus Arsenicicoccus isolated from human blood.</title>
        <authorList>
            <person name="Jeong J.H."/>
            <person name="Kweon O.J."/>
            <person name="Kim H.R."/>
            <person name="Kim T.-H."/>
            <person name="Ha S.-M."/>
            <person name="Lee M.-K."/>
        </authorList>
    </citation>
    <scope>NUCLEOTIDE SEQUENCE [LARGE SCALE GENOMIC DNA]</scope>
    <source>
        <strain evidence="4 5">MKL-02</strain>
    </source>
</reference>
<keyword evidence="5" id="KW-1185">Reference proteome</keyword>
<dbReference type="RefSeq" id="WP_154592174.1">
    <property type="nucleotide sequence ID" value="NZ_WLVL01000007.1"/>
</dbReference>
<dbReference type="InterPro" id="IPR001303">
    <property type="entry name" value="Aldolase_II/adducin_N"/>
</dbReference>
<dbReference type="Gene3D" id="3.40.225.10">
    <property type="entry name" value="Class II aldolase/adducin N-terminal domain"/>
    <property type="match status" value="1"/>
</dbReference>
<dbReference type="PANTHER" id="PTHR22789">
    <property type="entry name" value="FUCULOSE PHOSPHATE ALDOLASE"/>
    <property type="match status" value="1"/>
</dbReference>
<dbReference type="AlphaFoldDB" id="A0A6I3IGD6"/>
<organism evidence="4 5">
    <name type="scientific">Arsenicicoccus cauae</name>
    <dbReference type="NCBI Taxonomy" id="2663847"/>
    <lineage>
        <taxon>Bacteria</taxon>
        <taxon>Bacillati</taxon>
        <taxon>Actinomycetota</taxon>
        <taxon>Actinomycetes</taxon>
        <taxon>Micrococcales</taxon>
        <taxon>Intrasporangiaceae</taxon>
        <taxon>Arsenicicoccus</taxon>
    </lineage>
</organism>
<protein>
    <submittedName>
        <fullName evidence="4">Ribulose phosphate epimerase</fullName>
    </submittedName>
</protein>
<feature type="domain" description="Class II aldolase/adducin N-terminal" evidence="3">
    <location>
        <begin position="8"/>
        <end position="184"/>
    </location>
</feature>
<dbReference type="Pfam" id="PF00596">
    <property type="entry name" value="Aldolase_II"/>
    <property type="match status" value="1"/>
</dbReference>